<dbReference type="CDD" id="cd04413">
    <property type="entry name" value="NDPk_I"/>
    <property type="match status" value="1"/>
</dbReference>
<evidence type="ECO:0000313" key="13">
    <source>
        <dbReference type="EMBL" id="JAC74678.1"/>
    </source>
</evidence>
<reference evidence="13" key="1">
    <citation type="submission" date="2014-05" db="EMBL/GenBank/DDBJ databases">
        <title>The transcriptome of the halophilic microalga Tetraselmis sp. GSL018 isolated from the Great Salt Lake, Utah.</title>
        <authorList>
            <person name="Jinkerson R.E."/>
            <person name="D'Adamo S."/>
            <person name="Posewitz M.C."/>
        </authorList>
    </citation>
    <scope>NUCLEOTIDE SEQUENCE</scope>
    <source>
        <strain evidence="13">GSL018</strain>
    </source>
</reference>
<keyword evidence="6 11" id="KW-0547">Nucleotide-binding</keyword>
<comment type="catalytic activity">
    <reaction evidence="2">
        <text>a ribonucleoside 5'-diphosphate + ATP = a ribonucleoside 5'-triphosphate + ADP</text>
        <dbReference type="Rhea" id="RHEA:18113"/>
        <dbReference type="ChEBI" id="CHEBI:30616"/>
        <dbReference type="ChEBI" id="CHEBI:57930"/>
        <dbReference type="ChEBI" id="CHEBI:61557"/>
        <dbReference type="ChEBI" id="CHEBI:456216"/>
        <dbReference type="EC" id="2.7.4.6"/>
    </reaction>
</comment>
<dbReference type="PRINTS" id="PR01243">
    <property type="entry name" value="NUCDPKINASE"/>
</dbReference>
<dbReference type="Gene3D" id="3.30.70.141">
    <property type="entry name" value="Nucleoside diphosphate kinase-like domain"/>
    <property type="match status" value="1"/>
</dbReference>
<dbReference type="EC" id="2.7.4.6" evidence="11"/>
<feature type="non-terminal residue" evidence="13">
    <location>
        <position position="1"/>
    </location>
</feature>
<dbReference type="SMART" id="SM00562">
    <property type="entry name" value="NDK"/>
    <property type="match status" value="1"/>
</dbReference>
<dbReference type="Pfam" id="PF00334">
    <property type="entry name" value="NDK"/>
    <property type="match status" value="1"/>
</dbReference>
<protein>
    <recommendedName>
        <fullName evidence="11">Nucleoside diphosphate kinase</fullName>
        <ecNumber evidence="11">2.7.4.6</ecNumber>
    </recommendedName>
</protein>
<evidence type="ECO:0000256" key="1">
    <source>
        <dbReference type="ARBA" id="ARBA00000082"/>
    </source>
</evidence>
<dbReference type="InterPro" id="IPR034907">
    <property type="entry name" value="NDK-like_dom"/>
</dbReference>
<gene>
    <name evidence="13" type="primary">NDK</name>
    <name evidence="13" type="ORF">TSPGSL018_25297</name>
</gene>
<feature type="domain" description="Nucleoside diphosphate kinase-like" evidence="12">
    <location>
        <begin position="80"/>
        <end position="217"/>
    </location>
</feature>
<dbReference type="SUPFAM" id="SSF54919">
    <property type="entry name" value="Nucleoside diphosphate kinase, NDK"/>
    <property type="match status" value="1"/>
</dbReference>
<dbReference type="GO" id="GO:0006241">
    <property type="term" value="P:CTP biosynthetic process"/>
    <property type="evidence" value="ECO:0007669"/>
    <property type="project" value="InterPro"/>
</dbReference>
<feature type="binding site" evidence="9">
    <location>
        <position position="181"/>
    </location>
    <ligand>
        <name>ATP</name>
        <dbReference type="ChEBI" id="CHEBI:30616"/>
    </ligand>
</feature>
<dbReference type="InterPro" id="IPR036850">
    <property type="entry name" value="NDK-like_dom_sf"/>
</dbReference>
<keyword evidence="7 11" id="KW-0418">Kinase</keyword>
<dbReference type="EMBL" id="GBEZ01011074">
    <property type="protein sequence ID" value="JAC74678.1"/>
    <property type="molecule type" value="Transcribed_RNA"/>
</dbReference>
<evidence type="ECO:0000256" key="7">
    <source>
        <dbReference type="ARBA" id="ARBA00022777"/>
    </source>
</evidence>
<organism evidence="13">
    <name type="scientific">Tetraselmis sp. GSL018</name>
    <dbReference type="NCBI Taxonomy" id="582737"/>
    <lineage>
        <taxon>Eukaryota</taxon>
        <taxon>Viridiplantae</taxon>
        <taxon>Chlorophyta</taxon>
        <taxon>core chlorophytes</taxon>
        <taxon>Chlorodendrophyceae</taxon>
        <taxon>Chlorodendrales</taxon>
        <taxon>Chlorodendraceae</taxon>
        <taxon>Tetraselmis</taxon>
    </lineage>
</organism>
<feature type="binding site" evidence="9">
    <location>
        <position position="136"/>
    </location>
    <ligand>
        <name>ATP</name>
        <dbReference type="ChEBI" id="CHEBI:30616"/>
    </ligand>
</feature>
<evidence type="ECO:0000256" key="4">
    <source>
        <dbReference type="ARBA" id="ARBA00008142"/>
    </source>
</evidence>
<dbReference type="GO" id="GO:0005524">
    <property type="term" value="F:ATP binding"/>
    <property type="evidence" value="ECO:0007669"/>
    <property type="project" value="UniProtKB-KW"/>
</dbReference>
<feature type="binding site" evidence="9">
    <location>
        <position position="88"/>
    </location>
    <ligand>
        <name>ATP</name>
        <dbReference type="ChEBI" id="CHEBI:30616"/>
    </ligand>
</feature>
<feature type="binding site" evidence="9">
    <location>
        <position position="191"/>
    </location>
    <ligand>
        <name>ATP</name>
        <dbReference type="ChEBI" id="CHEBI:30616"/>
    </ligand>
</feature>
<dbReference type="AlphaFoldDB" id="A0A061RRW6"/>
<dbReference type="PANTHER" id="PTHR11349">
    <property type="entry name" value="NUCLEOSIDE DIPHOSPHATE KINASE"/>
    <property type="match status" value="1"/>
</dbReference>
<keyword evidence="8 11" id="KW-0067">ATP-binding</keyword>
<evidence type="ECO:0000256" key="8">
    <source>
        <dbReference type="ARBA" id="ARBA00022840"/>
    </source>
</evidence>
<feature type="binding site" evidence="9">
    <location>
        <position position="164"/>
    </location>
    <ligand>
        <name>ATP</name>
        <dbReference type="ChEBI" id="CHEBI:30616"/>
    </ligand>
</feature>
<evidence type="ECO:0000256" key="6">
    <source>
        <dbReference type="ARBA" id="ARBA00022741"/>
    </source>
</evidence>
<dbReference type="FunFam" id="3.30.70.141:FF:000002">
    <property type="entry name" value="Nucleoside diphosphate kinase"/>
    <property type="match status" value="1"/>
</dbReference>
<dbReference type="PROSITE" id="PS51374">
    <property type="entry name" value="NDPK_LIKE"/>
    <property type="match status" value="1"/>
</dbReference>
<evidence type="ECO:0000256" key="9">
    <source>
        <dbReference type="PROSITE-ProRule" id="PRU00706"/>
    </source>
</evidence>
<evidence type="ECO:0000259" key="12">
    <source>
        <dbReference type="SMART" id="SM00562"/>
    </source>
</evidence>
<evidence type="ECO:0000256" key="2">
    <source>
        <dbReference type="ARBA" id="ARBA00000937"/>
    </source>
</evidence>
<comment type="similarity">
    <text evidence="4 9 10">Belongs to the NDK family.</text>
</comment>
<keyword evidence="5 11" id="KW-0808">Transferase</keyword>
<comment type="cofactor">
    <cofactor evidence="3">
        <name>Mg(2+)</name>
        <dbReference type="ChEBI" id="CHEBI:18420"/>
    </cofactor>
</comment>
<name>A0A061RRW6_9CHLO</name>
<evidence type="ECO:0000256" key="5">
    <source>
        <dbReference type="ARBA" id="ARBA00022679"/>
    </source>
</evidence>
<dbReference type="HAMAP" id="MF_00451">
    <property type="entry name" value="NDP_kinase"/>
    <property type="match status" value="1"/>
</dbReference>
<dbReference type="InterPro" id="IPR001564">
    <property type="entry name" value="Nucleoside_diP_kinase"/>
</dbReference>
<dbReference type="InterPro" id="IPR023005">
    <property type="entry name" value="Nucleoside_diP_kinase_AS"/>
</dbReference>
<proteinExistence type="inferred from homology"/>
<feature type="binding site" evidence="9">
    <location>
        <position position="170"/>
    </location>
    <ligand>
        <name>ATP</name>
        <dbReference type="ChEBI" id="CHEBI:30616"/>
    </ligand>
</feature>
<accession>A0A061RRW6</accession>
<dbReference type="GO" id="GO:0006183">
    <property type="term" value="P:GTP biosynthetic process"/>
    <property type="evidence" value="ECO:0007669"/>
    <property type="project" value="InterPro"/>
</dbReference>
<evidence type="ECO:0000256" key="3">
    <source>
        <dbReference type="ARBA" id="ARBA00001946"/>
    </source>
</evidence>
<evidence type="ECO:0000256" key="11">
    <source>
        <dbReference type="RuleBase" id="RU004013"/>
    </source>
</evidence>
<dbReference type="GO" id="GO:0006228">
    <property type="term" value="P:UTP biosynthetic process"/>
    <property type="evidence" value="ECO:0007669"/>
    <property type="project" value="InterPro"/>
</dbReference>
<evidence type="ECO:0000256" key="10">
    <source>
        <dbReference type="RuleBase" id="RU004011"/>
    </source>
</evidence>
<sequence length="228" mass="24635">TDKIVLDKMLRGLWRPIQRSVRLVEGGSALCLTTARTAVLQAANFGADRQHSDSFSAAVVVGAAAAVSFAAGAVTHADSAERSFVMVKPDGVQRGLVAEIISRFEAKGYKLVGIKVVVPTKDLASRHYEEHDGRPFFPKLVEFLSSGAVVAMVWEGKDVVKYGRTLIGATNPLASAPGTIRGDFGIDVGRNIVHGSDSVQSAQKEIALWFLPHELADYEMTVHQWAYE</sequence>
<dbReference type="PROSITE" id="PS00469">
    <property type="entry name" value="NDPK"/>
    <property type="match status" value="1"/>
</dbReference>
<dbReference type="NCBIfam" id="NF001908">
    <property type="entry name" value="PRK00668.1"/>
    <property type="match status" value="1"/>
</dbReference>
<dbReference type="GO" id="GO:0004550">
    <property type="term" value="F:nucleoside diphosphate kinase activity"/>
    <property type="evidence" value="ECO:0007669"/>
    <property type="project" value="UniProtKB-EC"/>
</dbReference>
<feature type="active site" description="Pros-phosphohistidine intermediate" evidence="9">
    <location>
        <position position="194"/>
    </location>
</feature>
<comment type="catalytic activity">
    <reaction evidence="1 11">
        <text>a 2'-deoxyribonucleoside 5'-diphosphate + ATP = a 2'-deoxyribonucleoside 5'-triphosphate + ADP</text>
        <dbReference type="Rhea" id="RHEA:44640"/>
        <dbReference type="ChEBI" id="CHEBI:30616"/>
        <dbReference type="ChEBI" id="CHEBI:61560"/>
        <dbReference type="ChEBI" id="CHEBI:73316"/>
        <dbReference type="ChEBI" id="CHEBI:456216"/>
        <dbReference type="EC" id="2.7.4.6"/>
    </reaction>
</comment>